<feature type="non-terminal residue" evidence="2">
    <location>
        <position position="1"/>
    </location>
</feature>
<accession>A0A1Y5HUJ9</accession>
<evidence type="ECO:0000259" key="1">
    <source>
        <dbReference type="Pfam" id="PF06969"/>
    </source>
</evidence>
<name>A0A1Y5HUJ9_OLEAN</name>
<dbReference type="EMBL" id="MABE01000184">
    <property type="protein sequence ID" value="OUS40988.1"/>
    <property type="molecule type" value="Genomic_DNA"/>
</dbReference>
<dbReference type="AlphaFoldDB" id="A0A1Y5HUJ9"/>
<organism evidence="2 3">
    <name type="scientific">Oleispira antarctica</name>
    <dbReference type="NCBI Taxonomy" id="188908"/>
    <lineage>
        <taxon>Bacteria</taxon>
        <taxon>Pseudomonadati</taxon>
        <taxon>Pseudomonadota</taxon>
        <taxon>Gammaproteobacteria</taxon>
        <taxon>Oceanospirillales</taxon>
        <taxon>Oceanospirillaceae</taxon>
        <taxon>Oleispira</taxon>
    </lineage>
</organism>
<dbReference type="Proteomes" id="UP000227088">
    <property type="component" value="Unassembled WGS sequence"/>
</dbReference>
<comment type="caution">
    <text evidence="2">The sequence shown here is derived from an EMBL/GenBank/DDBJ whole genome shotgun (WGS) entry which is preliminary data.</text>
</comment>
<dbReference type="SUPFAM" id="SSF102114">
    <property type="entry name" value="Radical SAM enzymes"/>
    <property type="match status" value="1"/>
</dbReference>
<evidence type="ECO:0000313" key="3">
    <source>
        <dbReference type="Proteomes" id="UP000227088"/>
    </source>
</evidence>
<gene>
    <name evidence="2" type="ORF">A9R00_03215</name>
</gene>
<dbReference type="InterPro" id="IPR058240">
    <property type="entry name" value="rSAM_sf"/>
</dbReference>
<evidence type="ECO:0000313" key="2">
    <source>
        <dbReference type="EMBL" id="OUS40988.1"/>
    </source>
</evidence>
<feature type="domain" description="HemN C-terminal" evidence="1">
    <location>
        <begin position="26"/>
        <end position="77"/>
    </location>
</feature>
<protein>
    <recommendedName>
        <fullName evidence="1">HemN C-terminal domain-containing protein</fullName>
    </recommendedName>
</protein>
<reference evidence="3" key="1">
    <citation type="journal article" date="2017" name="Proc. Natl. Acad. Sci. U.S.A.">
        <title>Simulation of Deepwater Horizon oil plume reveals substrate specialization within a complex community of hydrocarbon degraders.</title>
        <authorList>
            <person name="Hu P."/>
            <person name="Dubinsky E.A."/>
            <person name="Probst A.J."/>
            <person name="Wang J."/>
            <person name="Sieber C.M.K."/>
            <person name="Tom L.M."/>
            <person name="Gardinali P."/>
            <person name="Banfield J.F."/>
            <person name="Atlas R.M."/>
            <person name="Andersen G.L."/>
        </authorList>
    </citation>
    <scope>NUCLEOTIDE SEQUENCE [LARGE SCALE GENOMIC DNA]</scope>
</reference>
<dbReference type="InterPro" id="IPR010723">
    <property type="entry name" value="HemN_C"/>
</dbReference>
<dbReference type="Pfam" id="PF06969">
    <property type="entry name" value="HemN_C"/>
    <property type="match status" value="1"/>
</dbReference>
<proteinExistence type="predicted"/>
<sequence>KDFLNAATEDAKSKGKGFLAGKESIQNEDLGLEFLMNALRLQQGFDLNLFEQRTGYPLTTISSGIDEAIEKGLLEKHALADGSEQIKTSAKGSLFLNEILGLFM</sequence>